<feature type="domain" description="Helicase ATP-binding" evidence="8">
    <location>
        <begin position="186"/>
        <end position="355"/>
    </location>
</feature>
<dbReference type="InterPro" id="IPR044742">
    <property type="entry name" value="DEAD/DEAH_RhlB"/>
</dbReference>
<dbReference type="GO" id="GO:0003724">
    <property type="term" value="F:RNA helicase activity"/>
    <property type="evidence" value="ECO:0007669"/>
    <property type="project" value="InterPro"/>
</dbReference>
<organism evidence="11 12">
    <name type="scientific">Roseimicrobium gellanilyticum</name>
    <dbReference type="NCBI Taxonomy" id="748857"/>
    <lineage>
        <taxon>Bacteria</taxon>
        <taxon>Pseudomonadati</taxon>
        <taxon>Verrucomicrobiota</taxon>
        <taxon>Verrucomicrobiia</taxon>
        <taxon>Verrucomicrobiales</taxon>
        <taxon>Verrucomicrobiaceae</taxon>
        <taxon>Roseimicrobium</taxon>
    </lineage>
</organism>
<dbReference type="GO" id="GO:0003676">
    <property type="term" value="F:nucleic acid binding"/>
    <property type="evidence" value="ECO:0007669"/>
    <property type="project" value="InterPro"/>
</dbReference>
<evidence type="ECO:0000313" key="11">
    <source>
        <dbReference type="EMBL" id="RBP47575.1"/>
    </source>
</evidence>
<keyword evidence="4" id="KW-0067">ATP-binding</keyword>
<dbReference type="EMBL" id="QNRR01000001">
    <property type="protein sequence ID" value="RBP47575.1"/>
    <property type="molecule type" value="Genomic_DNA"/>
</dbReference>
<evidence type="ECO:0000259" key="8">
    <source>
        <dbReference type="PROSITE" id="PS51192"/>
    </source>
</evidence>
<dbReference type="InterPro" id="IPR050079">
    <property type="entry name" value="DEAD_box_RNA_helicase"/>
</dbReference>
<dbReference type="Proteomes" id="UP000253426">
    <property type="component" value="Unassembled WGS sequence"/>
</dbReference>
<sequence length="551" mass="61136">MTTPKKPKTSLLTRLKSGIKRLLGSKKKKTEEKKHGHEEHPEKLHASAKHHPAKKPTAGGHDDKKSSRHPRAEGERREGSRPPREGDRGPRGGRDGERGPRGGRDARGGRDGRSGRGGRSGKPERGEREEHAPRQNFEALPPPPAPPVPEGPYPEAFEVLGFSPAILAGIRDLGYAQPTEIQVKAAPIVLEGRDLIGASQTGTGKTAAFGMPALSKMGAPGALRCLILEPTRELAAQVVDNFDKLGKHTGLRTLLVHGGVGYEKQRKGLQQGVDIVVATPGRLLDFMQDGTVNLDTVEVLILDEVDRMLDMGFLPDVRRIVERTPRTRQTLFFSATMPAQIKGLADWALKEPASVEVGIRFSPSETVSHYLYPVASDQREELLLELLRRTDFHSVMIFTRTKMDADRLFGSIQRDGEHKAAVMHGDITQRDREKALQDFREGKVEVIVATDVAARGLDISGVTHVINYMVPERSEDYVHRIGRTGRAKKEGDAFTLFTAEEIGYVSSIERLIGQEIERKKLDNFPYKYTTVLENEDKARAIMFGRKTKKRR</sequence>
<protein>
    <submittedName>
        <fullName evidence="11">Superfamily II DNA/RNA helicase</fullName>
    </submittedName>
</protein>
<keyword evidence="1" id="KW-0547">Nucleotide-binding</keyword>
<dbReference type="AlphaFoldDB" id="A0A366HVQ6"/>
<feature type="compositionally biased region" description="Basic and acidic residues" evidence="7">
    <location>
        <begin position="29"/>
        <end position="45"/>
    </location>
</feature>
<dbReference type="InterPro" id="IPR011545">
    <property type="entry name" value="DEAD/DEAH_box_helicase_dom"/>
</dbReference>
<feature type="compositionally biased region" description="Pro residues" evidence="7">
    <location>
        <begin position="140"/>
        <end position="152"/>
    </location>
</feature>
<feature type="domain" description="Helicase C-terminal" evidence="9">
    <location>
        <begin position="378"/>
        <end position="532"/>
    </location>
</feature>
<dbReference type="CDD" id="cd18787">
    <property type="entry name" value="SF2_C_DEAD"/>
    <property type="match status" value="1"/>
</dbReference>
<dbReference type="GO" id="GO:0016787">
    <property type="term" value="F:hydrolase activity"/>
    <property type="evidence" value="ECO:0007669"/>
    <property type="project" value="UniProtKB-KW"/>
</dbReference>
<dbReference type="InterPro" id="IPR014001">
    <property type="entry name" value="Helicase_ATP-bd"/>
</dbReference>
<keyword evidence="2" id="KW-0378">Hydrolase</keyword>
<comment type="similarity">
    <text evidence="5">Belongs to the DEAD box helicase family.</text>
</comment>
<comment type="caution">
    <text evidence="11">The sequence shown here is derived from an EMBL/GenBank/DDBJ whole genome shotgun (WGS) entry which is preliminary data.</text>
</comment>
<evidence type="ECO:0000256" key="3">
    <source>
        <dbReference type="ARBA" id="ARBA00022806"/>
    </source>
</evidence>
<proteinExistence type="inferred from homology"/>
<dbReference type="PANTHER" id="PTHR47959:SF13">
    <property type="entry name" value="ATP-DEPENDENT RNA HELICASE RHLE"/>
    <property type="match status" value="1"/>
</dbReference>
<keyword evidence="3 11" id="KW-0347">Helicase</keyword>
<dbReference type="GO" id="GO:0005524">
    <property type="term" value="F:ATP binding"/>
    <property type="evidence" value="ECO:0007669"/>
    <property type="project" value="UniProtKB-KW"/>
</dbReference>
<dbReference type="SUPFAM" id="SSF52540">
    <property type="entry name" value="P-loop containing nucleoside triphosphate hydrolases"/>
    <property type="match status" value="1"/>
</dbReference>
<name>A0A366HVQ6_9BACT</name>
<dbReference type="SMART" id="SM00490">
    <property type="entry name" value="HELICc"/>
    <property type="match status" value="1"/>
</dbReference>
<dbReference type="Pfam" id="PF00271">
    <property type="entry name" value="Helicase_C"/>
    <property type="match status" value="1"/>
</dbReference>
<dbReference type="RefSeq" id="WP_245958065.1">
    <property type="nucleotide sequence ID" value="NZ_QNRR01000001.1"/>
</dbReference>
<dbReference type="InterPro" id="IPR027417">
    <property type="entry name" value="P-loop_NTPase"/>
</dbReference>
<evidence type="ECO:0000259" key="10">
    <source>
        <dbReference type="PROSITE" id="PS51195"/>
    </source>
</evidence>
<dbReference type="Gene3D" id="3.40.50.300">
    <property type="entry name" value="P-loop containing nucleotide triphosphate hydrolases"/>
    <property type="match status" value="2"/>
</dbReference>
<feature type="compositionally biased region" description="Basic and acidic residues" evidence="7">
    <location>
        <begin position="60"/>
        <end position="114"/>
    </location>
</feature>
<evidence type="ECO:0000256" key="2">
    <source>
        <dbReference type="ARBA" id="ARBA00022801"/>
    </source>
</evidence>
<feature type="compositionally biased region" description="Basic residues" evidence="7">
    <location>
        <begin position="17"/>
        <end position="28"/>
    </location>
</feature>
<dbReference type="Pfam" id="PF00270">
    <property type="entry name" value="DEAD"/>
    <property type="match status" value="1"/>
</dbReference>
<evidence type="ECO:0000256" key="1">
    <source>
        <dbReference type="ARBA" id="ARBA00022741"/>
    </source>
</evidence>
<dbReference type="SMART" id="SM00487">
    <property type="entry name" value="DEXDc"/>
    <property type="match status" value="1"/>
</dbReference>
<evidence type="ECO:0000259" key="9">
    <source>
        <dbReference type="PROSITE" id="PS51194"/>
    </source>
</evidence>
<feature type="short sequence motif" description="Q motif" evidence="6">
    <location>
        <begin position="155"/>
        <end position="183"/>
    </location>
</feature>
<feature type="region of interest" description="Disordered" evidence="7">
    <location>
        <begin position="1"/>
        <end position="152"/>
    </location>
</feature>
<dbReference type="PROSITE" id="PS51195">
    <property type="entry name" value="Q_MOTIF"/>
    <property type="match status" value="1"/>
</dbReference>
<gene>
    <name evidence="11" type="ORF">DES53_101372</name>
</gene>
<keyword evidence="12" id="KW-1185">Reference proteome</keyword>
<dbReference type="CDD" id="cd00268">
    <property type="entry name" value="DEADc"/>
    <property type="match status" value="1"/>
</dbReference>
<dbReference type="PROSITE" id="PS51194">
    <property type="entry name" value="HELICASE_CTER"/>
    <property type="match status" value="1"/>
</dbReference>
<evidence type="ECO:0000256" key="7">
    <source>
        <dbReference type="SAM" id="MobiDB-lite"/>
    </source>
</evidence>
<dbReference type="InterPro" id="IPR001650">
    <property type="entry name" value="Helicase_C-like"/>
</dbReference>
<evidence type="ECO:0000256" key="6">
    <source>
        <dbReference type="PROSITE-ProRule" id="PRU00552"/>
    </source>
</evidence>
<dbReference type="InterPro" id="IPR014014">
    <property type="entry name" value="RNA_helicase_DEAD_Q_motif"/>
</dbReference>
<reference evidence="11 12" key="1">
    <citation type="submission" date="2018-06" db="EMBL/GenBank/DDBJ databases">
        <title>Genomic Encyclopedia of Type Strains, Phase IV (KMG-IV): sequencing the most valuable type-strain genomes for metagenomic binning, comparative biology and taxonomic classification.</title>
        <authorList>
            <person name="Goeker M."/>
        </authorList>
    </citation>
    <scope>NUCLEOTIDE SEQUENCE [LARGE SCALE GENOMIC DNA]</scope>
    <source>
        <strain evidence="11 12">DSM 25532</strain>
    </source>
</reference>
<evidence type="ECO:0000256" key="4">
    <source>
        <dbReference type="ARBA" id="ARBA00022840"/>
    </source>
</evidence>
<evidence type="ECO:0000313" key="12">
    <source>
        <dbReference type="Proteomes" id="UP000253426"/>
    </source>
</evidence>
<evidence type="ECO:0000256" key="5">
    <source>
        <dbReference type="ARBA" id="ARBA00038437"/>
    </source>
</evidence>
<dbReference type="PANTHER" id="PTHR47959">
    <property type="entry name" value="ATP-DEPENDENT RNA HELICASE RHLE-RELATED"/>
    <property type="match status" value="1"/>
</dbReference>
<dbReference type="PROSITE" id="PS51192">
    <property type="entry name" value="HELICASE_ATP_BIND_1"/>
    <property type="match status" value="1"/>
</dbReference>
<feature type="domain" description="DEAD-box RNA helicase Q" evidence="10">
    <location>
        <begin position="155"/>
        <end position="183"/>
    </location>
</feature>
<accession>A0A366HVQ6</accession>
<dbReference type="GO" id="GO:0005829">
    <property type="term" value="C:cytosol"/>
    <property type="evidence" value="ECO:0007669"/>
    <property type="project" value="TreeGrafter"/>
</dbReference>
<feature type="compositionally biased region" description="Basic and acidic residues" evidence="7">
    <location>
        <begin position="121"/>
        <end position="133"/>
    </location>
</feature>